<comment type="caution">
    <text evidence="1">The sequence shown here is derived from an EMBL/GenBank/DDBJ whole genome shotgun (WGS) entry which is preliminary data.</text>
</comment>
<dbReference type="EMBL" id="QUBR01000001">
    <property type="protein sequence ID" value="REK72744.1"/>
    <property type="molecule type" value="Genomic_DNA"/>
</dbReference>
<gene>
    <name evidence="1" type="ORF">DX116_03840</name>
</gene>
<name>A0A371P9V6_9ACTN</name>
<dbReference type="AlphaFoldDB" id="A0A371P9V6"/>
<dbReference type="Proteomes" id="UP000265581">
    <property type="component" value="Unassembled WGS sequence"/>
</dbReference>
<organism evidence="1 2">
    <name type="scientific">Aeromicrobium endophyticum</name>
    <dbReference type="NCBI Taxonomy" id="2292704"/>
    <lineage>
        <taxon>Bacteria</taxon>
        <taxon>Bacillati</taxon>
        <taxon>Actinomycetota</taxon>
        <taxon>Actinomycetes</taxon>
        <taxon>Propionibacteriales</taxon>
        <taxon>Nocardioidaceae</taxon>
        <taxon>Aeromicrobium</taxon>
    </lineage>
</organism>
<sequence length="65" mass="7365">MREVQVRTVGTTRLTAIDAIYRLDLLWTPAEQAALTVRLGILMRHEEEYLSQVQVLARSGLKLAV</sequence>
<evidence type="ECO:0000313" key="2">
    <source>
        <dbReference type="Proteomes" id="UP000265581"/>
    </source>
</evidence>
<reference evidence="1 2" key="1">
    <citation type="submission" date="2018-08" db="EMBL/GenBank/DDBJ databases">
        <title>Aeromicrobium sp. M2KJ-4, whole genome shotgun sequence.</title>
        <authorList>
            <person name="Tuo L."/>
        </authorList>
    </citation>
    <scope>NUCLEOTIDE SEQUENCE [LARGE SCALE GENOMIC DNA]</scope>
    <source>
        <strain evidence="1 2">M2KJ-4</strain>
    </source>
</reference>
<protein>
    <submittedName>
        <fullName evidence="1">Uncharacterized protein</fullName>
    </submittedName>
</protein>
<proteinExistence type="predicted"/>
<accession>A0A371P9V6</accession>
<evidence type="ECO:0000313" key="1">
    <source>
        <dbReference type="EMBL" id="REK72744.1"/>
    </source>
</evidence>
<keyword evidence="2" id="KW-1185">Reference proteome</keyword>